<proteinExistence type="predicted"/>
<dbReference type="OrthoDB" id="1664853at2"/>
<dbReference type="STRING" id="146817.SAMN04488502_10157"/>
<dbReference type="Proteomes" id="UP000214880">
    <property type="component" value="Unassembled WGS sequence"/>
</dbReference>
<sequence length="258" mass="29489">MNGQIFPLFEHAHVLRTAMLTALRDYAYEYGRLIHEDYSDGIVSGCRITTTADTIILNRGVIRYAGNLYLITEPLSLAYYPTDEWTVFMLQFKDEARRDGYIYREVETMLTDRLERSQAQIELCRFKLQRGARLRMNYVDFADRNTEFDTVNTIYAPFAACGTSSLSPGITRAFAREAAAYAMDPVDTAFCLQALNAREALSREALLFYTATRLQKEIAECGNPAIFEALLTILNRIKSNGERELSRAARQRRQVIVD</sequence>
<evidence type="ECO:0000313" key="1">
    <source>
        <dbReference type="EMBL" id="SDL49879.1"/>
    </source>
</evidence>
<evidence type="ECO:0008006" key="3">
    <source>
        <dbReference type="Google" id="ProtNLM"/>
    </source>
</evidence>
<accession>A0A1G9KJP6</accession>
<reference evidence="1 2" key="1">
    <citation type="submission" date="2016-10" db="EMBL/GenBank/DDBJ databases">
        <authorList>
            <person name="de Groot N.N."/>
        </authorList>
    </citation>
    <scope>NUCLEOTIDE SEQUENCE [LARGE SCALE GENOMIC DNA]</scope>
    <source>
        <strain evidence="1 2">DSM 1736</strain>
    </source>
</reference>
<keyword evidence="2" id="KW-1185">Reference proteome</keyword>
<protein>
    <recommendedName>
        <fullName evidence="3">DNA and RNA helicase</fullName>
    </recommendedName>
</protein>
<gene>
    <name evidence="1" type="ORF">SAMN04488502_10157</name>
</gene>
<dbReference type="EMBL" id="FNHB01000001">
    <property type="protein sequence ID" value="SDL49879.1"/>
    <property type="molecule type" value="Genomic_DNA"/>
</dbReference>
<name>A0A1G9KJP6_9FIRM</name>
<evidence type="ECO:0000313" key="2">
    <source>
        <dbReference type="Proteomes" id="UP000214880"/>
    </source>
</evidence>
<organism evidence="1 2">
    <name type="scientific">Dendrosporobacter quercicolus</name>
    <dbReference type="NCBI Taxonomy" id="146817"/>
    <lineage>
        <taxon>Bacteria</taxon>
        <taxon>Bacillati</taxon>
        <taxon>Bacillota</taxon>
        <taxon>Negativicutes</taxon>
        <taxon>Selenomonadales</taxon>
        <taxon>Sporomusaceae</taxon>
        <taxon>Dendrosporobacter</taxon>
    </lineage>
</organism>
<dbReference type="AlphaFoldDB" id="A0A1G9KJP6"/>
<dbReference type="RefSeq" id="WP_092067135.1">
    <property type="nucleotide sequence ID" value="NZ_FNHB01000001.1"/>
</dbReference>